<name>A0A151ZDB1_TIELA</name>
<evidence type="ECO:0000256" key="1">
    <source>
        <dbReference type="ARBA" id="ARBA00011079"/>
    </source>
</evidence>
<keyword evidence="4" id="KW-0378">Hydrolase</keyword>
<dbReference type="InterPro" id="IPR029058">
    <property type="entry name" value="AB_hydrolase_fold"/>
</dbReference>
<proteinExistence type="inferred from homology"/>
<evidence type="ECO:0000313" key="7">
    <source>
        <dbReference type="EMBL" id="KYQ91942.1"/>
    </source>
</evidence>
<reference evidence="7 8" key="1">
    <citation type="submission" date="2015-12" db="EMBL/GenBank/DDBJ databases">
        <title>Dictyostelia acquired genes for synthesis and detection of signals that induce cell-type specialization by lateral gene transfer from prokaryotes.</title>
        <authorList>
            <person name="Gloeckner G."/>
            <person name="Schaap P."/>
        </authorList>
    </citation>
    <scope>NUCLEOTIDE SEQUENCE [LARGE SCALE GENOMIC DNA]</scope>
    <source>
        <strain evidence="7 8">TK</strain>
    </source>
</reference>
<evidence type="ECO:0000256" key="2">
    <source>
        <dbReference type="ARBA" id="ARBA00022670"/>
    </source>
</evidence>
<dbReference type="AlphaFoldDB" id="A0A151ZDB1"/>
<protein>
    <submittedName>
        <fullName evidence="7">Pputative serine protease</fullName>
    </submittedName>
</protein>
<dbReference type="PANTHER" id="PTHR11010:SF117">
    <property type="entry name" value="SERINE PROTEASE 16"/>
    <property type="match status" value="1"/>
</dbReference>
<dbReference type="GO" id="GO:0008239">
    <property type="term" value="F:dipeptidyl-peptidase activity"/>
    <property type="evidence" value="ECO:0007669"/>
    <property type="project" value="TreeGrafter"/>
</dbReference>
<evidence type="ECO:0000256" key="5">
    <source>
        <dbReference type="ARBA" id="ARBA00023180"/>
    </source>
</evidence>
<dbReference type="Pfam" id="PF05577">
    <property type="entry name" value="Peptidase_S28"/>
    <property type="match status" value="1"/>
</dbReference>
<keyword evidence="8" id="KW-1185">Reference proteome</keyword>
<evidence type="ECO:0000256" key="4">
    <source>
        <dbReference type="ARBA" id="ARBA00022801"/>
    </source>
</evidence>
<feature type="signal peptide" evidence="6">
    <location>
        <begin position="1"/>
        <end position="18"/>
    </location>
</feature>
<gene>
    <name evidence="7" type="ORF">DLAC_07182</name>
</gene>
<dbReference type="Proteomes" id="UP000076078">
    <property type="component" value="Unassembled WGS sequence"/>
</dbReference>
<dbReference type="PANTHER" id="PTHR11010">
    <property type="entry name" value="PROTEASE S28 PRO-X CARBOXYPEPTIDASE-RELATED"/>
    <property type="match status" value="1"/>
</dbReference>
<comment type="caution">
    <text evidence="7">The sequence shown here is derived from an EMBL/GenBank/DDBJ whole genome shotgun (WGS) entry which is preliminary data.</text>
</comment>
<dbReference type="OrthoDB" id="1735038at2759"/>
<dbReference type="EMBL" id="LODT01000032">
    <property type="protein sequence ID" value="KYQ91942.1"/>
    <property type="molecule type" value="Genomic_DNA"/>
</dbReference>
<feature type="chain" id="PRO_5007593150" evidence="6">
    <location>
        <begin position="19"/>
        <end position="492"/>
    </location>
</feature>
<dbReference type="Gene3D" id="3.40.50.1820">
    <property type="entry name" value="alpha/beta hydrolase"/>
    <property type="match status" value="1"/>
</dbReference>
<dbReference type="SUPFAM" id="SSF53474">
    <property type="entry name" value="alpha/beta-Hydrolases"/>
    <property type="match status" value="1"/>
</dbReference>
<dbReference type="InterPro" id="IPR042269">
    <property type="entry name" value="Ser_carbopepase_S28_SKS"/>
</dbReference>
<keyword evidence="2 7" id="KW-0645">Protease</keyword>
<dbReference type="InterPro" id="IPR008758">
    <property type="entry name" value="Peptidase_S28"/>
</dbReference>
<dbReference type="GO" id="GO:0070008">
    <property type="term" value="F:serine-type exopeptidase activity"/>
    <property type="evidence" value="ECO:0007669"/>
    <property type="project" value="InterPro"/>
</dbReference>
<evidence type="ECO:0000313" key="8">
    <source>
        <dbReference type="Proteomes" id="UP000076078"/>
    </source>
</evidence>
<keyword evidence="5" id="KW-0325">Glycoprotein</keyword>
<sequence>MKIILAVILLICINNTFAFRLNQHSSLNKGLKYRGVDIKEELESLKFDRLFTDSSSSSTPQSQWFTQQLDHFDPLNDNTFQQQFLVNDTYWDQNGPIFILLGGEGPIAPSYVQGHFILNTYAEKFNALIVAVEHRGYGQSVVGDLDINSGLKYITVEQALADYATFRQYIVEKYSAYNNKWVSFGGSYSGSLSAWFRLKYPQLIDAAIATSAPVQAQLDFSEYFEVVSRSLGPECSAMFKNITNTVTEMIQQGQNQQVEELFQACDPIESELDFATFMESLSGGPSEIVQYNNDNKATFTNITTMCTQIGQSSNPLEAFAEWNQQFNIYSGSNCTTSSYQSFIQSMQETDPLGDNAAAIAWTWQTCIEFGYYQDGESPNQPFSSAITLDYFVQQCTDIFGPSNFTYQPAINWINTEYGARNLQTSNIVMANGFVDPWSSLGIINSTDPSIQTILIPTGAHCSDLYAPLPTDSAALQQARSMAVNLISQIVSQ</sequence>
<dbReference type="OMA" id="HYAEHFG"/>
<comment type="similarity">
    <text evidence="1">Belongs to the peptidase S28 family.</text>
</comment>
<evidence type="ECO:0000256" key="6">
    <source>
        <dbReference type="SAM" id="SignalP"/>
    </source>
</evidence>
<dbReference type="GO" id="GO:0006508">
    <property type="term" value="P:proteolysis"/>
    <property type="evidence" value="ECO:0007669"/>
    <property type="project" value="UniProtKB-KW"/>
</dbReference>
<organism evidence="7 8">
    <name type="scientific">Tieghemostelium lacteum</name>
    <name type="common">Slime mold</name>
    <name type="synonym">Dictyostelium lacteum</name>
    <dbReference type="NCBI Taxonomy" id="361077"/>
    <lineage>
        <taxon>Eukaryota</taxon>
        <taxon>Amoebozoa</taxon>
        <taxon>Evosea</taxon>
        <taxon>Eumycetozoa</taxon>
        <taxon>Dictyostelia</taxon>
        <taxon>Dictyosteliales</taxon>
        <taxon>Raperosteliaceae</taxon>
        <taxon>Tieghemostelium</taxon>
    </lineage>
</organism>
<keyword evidence="3 6" id="KW-0732">Signal</keyword>
<evidence type="ECO:0000256" key="3">
    <source>
        <dbReference type="ARBA" id="ARBA00022729"/>
    </source>
</evidence>
<accession>A0A151ZDB1</accession>
<dbReference type="InParanoid" id="A0A151ZDB1"/>
<dbReference type="Gene3D" id="1.20.120.980">
    <property type="entry name" value="Serine carboxypeptidase S28, SKS domain"/>
    <property type="match status" value="1"/>
</dbReference>